<comment type="subcellular location">
    <subcellularLocation>
        <location evidence="7">Cell membrane</location>
        <topology evidence="7">Peripheral membrane protein</topology>
    </subcellularLocation>
    <subcellularLocation>
        <location evidence="1">Membrane</location>
    </subcellularLocation>
</comment>
<dbReference type="Pfam" id="PF00213">
    <property type="entry name" value="OSCP"/>
    <property type="match status" value="1"/>
</dbReference>
<evidence type="ECO:0000256" key="7">
    <source>
        <dbReference type="HAMAP-Rule" id="MF_01416"/>
    </source>
</evidence>
<dbReference type="EMBL" id="DTMM01000030">
    <property type="protein sequence ID" value="HFT92625.1"/>
    <property type="molecule type" value="Genomic_DNA"/>
</dbReference>
<dbReference type="GO" id="GO:0045259">
    <property type="term" value="C:proton-transporting ATP synthase complex"/>
    <property type="evidence" value="ECO:0007669"/>
    <property type="project" value="UniProtKB-KW"/>
</dbReference>
<keyword evidence="5 7" id="KW-0472">Membrane</keyword>
<organism evidence="8">
    <name type="scientific">Leptospirillum ferriphilum</name>
    <dbReference type="NCBI Taxonomy" id="178606"/>
    <lineage>
        <taxon>Bacteria</taxon>
        <taxon>Pseudomonadati</taxon>
        <taxon>Nitrospirota</taxon>
        <taxon>Nitrospiria</taxon>
        <taxon>Nitrospirales</taxon>
        <taxon>Nitrospiraceae</taxon>
        <taxon>Leptospirillum</taxon>
    </lineage>
</organism>
<keyword evidence="7" id="KW-1003">Cell membrane</keyword>
<name>A0A7C3LR32_9BACT</name>
<protein>
    <recommendedName>
        <fullName evidence="7">ATP synthase subunit delta</fullName>
    </recommendedName>
    <alternativeName>
        <fullName evidence="7">ATP synthase F(1) sector subunit delta</fullName>
    </alternativeName>
    <alternativeName>
        <fullName evidence="7">F-type ATPase subunit delta</fullName>
        <shortName evidence="7">F-ATPase subunit delta</shortName>
    </alternativeName>
</protein>
<dbReference type="PRINTS" id="PR00125">
    <property type="entry name" value="ATPASEDELTA"/>
</dbReference>
<evidence type="ECO:0000256" key="6">
    <source>
        <dbReference type="ARBA" id="ARBA00023310"/>
    </source>
</evidence>
<comment type="function">
    <text evidence="7">This protein is part of the stalk that links CF(0) to CF(1). It either transmits conformational changes from CF(0) to CF(1) or is implicated in proton conduction.</text>
</comment>
<sequence>MKIGKKTETMSKRLIEYLVGQIQEDENSFSAWDRALEILGSLRFNRKVRAISLTRSIPLEEKVALFREGMEKAGLNLSPEAFNIFQSALILEDLWNAIPYIRSGMRKGFFARTRQVEISVRSANTLDAEEKRRIENSLAVSFGNRKIRADWNTDQTLIAGLVIQAGTHVWDGSLKGRLNRMKQELLERA</sequence>
<reference evidence="8" key="1">
    <citation type="journal article" date="2020" name="mSystems">
        <title>Genome- and Community-Level Interaction Insights into Carbon Utilization and Element Cycling Functions of Hydrothermarchaeota in Hydrothermal Sediment.</title>
        <authorList>
            <person name="Zhou Z."/>
            <person name="Liu Y."/>
            <person name="Xu W."/>
            <person name="Pan J."/>
            <person name="Luo Z.H."/>
            <person name="Li M."/>
        </authorList>
    </citation>
    <scope>NUCLEOTIDE SEQUENCE [LARGE SCALE GENOMIC DNA]</scope>
    <source>
        <strain evidence="8">SpSt-902</strain>
    </source>
</reference>
<comment type="similarity">
    <text evidence="7">Belongs to the ATPase delta chain family.</text>
</comment>
<keyword evidence="2 7" id="KW-0813">Transport</keyword>
<gene>
    <name evidence="7" type="primary">atpH</name>
    <name evidence="8" type="ORF">ENX03_01545</name>
</gene>
<evidence type="ECO:0000256" key="2">
    <source>
        <dbReference type="ARBA" id="ARBA00022448"/>
    </source>
</evidence>
<dbReference type="GO" id="GO:0046933">
    <property type="term" value="F:proton-transporting ATP synthase activity, rotational mechanism"/>
    <property type="evidence" value="ECO:0007669"/>
    <property type="project" value="UniProtKB-UniRule"/>
</dbReference>
<evidence type="ECO:0000256" key="5">
    <source>
        <dbReference type="ARBA" id="ARBA00023136"/>
    </source>
</evidence>
<evidence type="ECO:0000256" key="3">
    <source>
        <dbReference type="ARBA" id="ARBA00022781"/>
    </source>
</evidence>
<dbReference type="HAMAP" id="MF_01416">
    <property type="entry name" value="ATP_synth_delta_bact"/>
    <property type="match status" value="1"/>
</dbReference>
<accession>A0A7C3LR32</accession>
<comment type="function">
    <text evidence="7">F(1)F(0) ATP synthase produces ATP from ADP in the presence of a proton or sodium gradient. F-type ATPases consist of two structural domains, F(1) containing the extramembraneous catalytic core and F(0) containing the membrane proton channel, linked together by a central stalk and a peripheral stalk. During catalysis, ATP synthesis in the catalytic domain of F(1) is coupled via a rotary mechanism of the central stalk subunits to proton translocation.</text>
</comment>
<comment type="caution">
    <text evidence="8">The sequence shown here is derived from an EMBL/GenBank/DDBJ whole genome shotgun (WGS) entry which is preliminary data.</text>
</comment>
<dbReference type="GO" id="GO:0005886">
    <property type="term" value="C:plasma membrane"/>
    <property type="evidence" value="ECO:0007669"/>
    <property type="project" value="UniProtKB-SubCell"/>
</dbReference>
<keyword evidence="7" id="KW-0139">CF(1)</keyword>
<dbReference type="InterPro" id="IPR000711">
    <property type="entry name" value="ATPase_OSCP/dsu"/>
</dbReference>
<evidence type="ECO:0000256" key="4">
    <source>
        <dbReference type="ARBA" id="ARBA00023065"/>
    </source>
</evidence>
<evidence type="ECO:0000256" key="1">
    <source>
        <dbReference type="ARBA" id="ARBA00004370"/>
    </source>
</evidence>
<proteinExistence type="inferred from homology"/>
<keyword evidence="4 7" id="KW-0406">Ion transport</keyword>
<keyword evidence="3 7" id="KW-0375">Hydrogen ion transport</keyword>
<dbReference type="AlphaFoldDB" id="A0A7C3LR32"/>
<keyword evidence="6 7" id="KW-0066">ATP synthesis</keyword>
<dbReference type="PANTHER" id="PTHR11910">
    <property type="entry name" value="ATP SYNTHASE DELTA CHAIN"/>
    <property type="match status" value="1"/>
</dbReference>
<evidence type="ECO:0000313" key="8">
    <source>
        <dbReference type="EMBL" id="HFT92625.1"/>
    </source>
</evidence>